<accession>A0A135RPL9</accession>
<dbReference type="OrthoDB" id="5062850at2759"/>
<comment type="caution">
    <text evidence="1">The sequence shown here is derived from an EMBL/GenBank/DDBJ whole genome shotgun (WGS) entry which is preliminary data.</text>
</comment>
<gene>
    <name evidence="1" type="ORF">CNYM01_00405</name>
</gene>
<evidence type="ECO:0000313" key="2">
    <source>
        <dbReference type="Proteomes" id="UP000070054"/>
    </source>
</evidence>
<sequence>MVHFFDFPREIRDLVHDHYVTVKGGYIVDFDSNTLRGAGNEPLDLAFIYTCKKAASDLDGLPLSLNTLTFSTIYSEEHRTTAGRFNLMVERLNWQRGRELDAICLNDGIGSDEVWAELLEAHPKFAPYLTLLRNRKANFNFAHVADINVGPDGSCGETPSVFRNFLHSALQMILYHRQQPDKKQSRDRKNCYADFKSSIGLESLVKLNPNPWAVPSREWLEAAISNTDCWVKSDINRNWSFSRPGHQVSKLKHRYSAAAVAIRFLESLSHAARMGIRRIVLNEDWKAVGFAECHAMGLIPYCQENSLLFVDRRVDMWRTVFQTTTIFGSKDPVMPPKDDDSLPAHQISYRAAVWIAEAVELANAGMPRGSFALTFEGDSTCANIF</sequence>
<dbReference type="Proteomes" id="UP000070054">
    <property type="component" value="Unassembled WGS sequence"/>
</dbReference>
<keyword evidence="2" id="KW-1185">Reference proteome</keyword>
<proteinExistence type="predicted"/>
<evidence type="ECO:0000313" key="1">
    <source>
        <dbReference type="EMBL" id="KXH25624.1"/>
    </source>
</evidence>
<dbReference type="EMBL" id="JEMN01001852">
    <property type="protein sequence ID" value="KXH25624.1"/>
    <property type="molecule type" value="Genomic_DNA"/>
</dbReference>
<dbReference type="AlphaFoldDB" id="A0A135RPL9"/>
<protein>
    <submittedName>
        <fullName evidence="1">Uncharacterized protein</fullName>
    </submittedName>
</protein>
<organism evidence="1 2">
    <name type="scientific">Colletotrichum nymphaeae SA-01</name>
    <dbReference type="NCBI Taxonomy" id="1460502"/>
    <lineage>
        <taxon>Eukaryota</taxon>
        <taxon>Fungi</taxon>
        <taxon>Dikarya</taxon>
        <taxon>Ascomycota</taxon>
        <taxon>Pezizomycotina</taxon>
        <taxon>Sordariomycetes</taxon>
        <taxon>Hypocreomycetidae</taxon>
        <taxon>Glomerellales</taxon>
        <taxon>Glomerellaceae</taxon>
        <taxon>Colletotrichum</taxon>
        <taxon>Colletotrichum acutatum species complex</taxon>
    </lineage>
</organism>
<name>A0A135RPL9_9PEZI</name>
<reference evidence="1 2" key="1">
    <citation type="submission" date="2014-02" db="EMBL/GenBank/DDBJ databases">
        <title>The genome sequence of Colletotrichum nymphaeae SA-01.</title>
        <authorList>
            <person name="Baroncelli R."/>
            <person name="Thon M.R."/>
        </authorList>
    </citation>
    <scope>NUCLEOTIDE SEQUENCE [LARGE SCALE GENOMIC DNA]</scope>
    <source>
        <strain evidence="1 2">SA-01</strain>
    </source>
</reference>